<dbReference type="NCBIfam" id="TIGR04178">
    <property type="entry name" value="exo_archaeo"/>
    <property type="match status" value="1"/>
</dbReference>
<evidence type="ECO:0008006" key="11">
    <source>
        <dbReference type="Google" id="ProtNLM"/>
    </source>
</evidence>
<comment type="subcellular location">
    <subcellularLocation>
        <location evidence="1">Cell membrane</location>
        <topology evidence="1">Multi-pass membrane protein</topology>
    </subcellularLocation>
</comment>
<keyword evidence="7 8" id="KW-0472">Membrane</keyword>
<comment type="caution">
    <text evidence="9">The sequence shown here is derived from an EMBL/GenBank/DDBJ whole genome shotgun (WGS) entry which is preliminary data.</text>
</comment>
<evidence type="ECO:0000313" key="9">
    <source>
        <dbReference type="EMBL" id="GAA4801082.1"/>
    </source>
</evidence>
<dbReference type="InterPro" id="IPR026392">
    <property type="entry name" value="Exo/Archaeosortase_dom"/>
</dbReference>
<protein>
    <recommendedName>
        <fullName evidence="11">Exosortase/archaeosortase family protein</fullName>
    </recommendedName>
</protein>
<accession>A0ABP9BVE8</accession>
<dbReference type="Pfam" id="PF09721">
    <property type="entry name" value="Exosortase_EpsH"/>
    <property type="match status" value="1"/>
</dbReference>
<reference evidence="10" key="1">
    <citation type="journal article" date="2019" name="Int. J. Syst. Evol. Microbiol.">
        <title>The Global Catalogue of Microorganisms (GCM) 10K type strain sequencing project: providing services to taxonomists for standard genome sequencing and annotation.</title>
        <authorList>
            <consortium name="The Broad Institute Genomics Platform"/>
            <consortium name="The Broad Institute Genome Sequencing Center for Infectious Disease"/>
            <person name="Wu L."/>
            <person name="Ma J."/>
        </authorList>
    </citation>
    <scope>NUCLEOTIDE SEQUENCE [LARGE SCALE GENOMIC DNA]</scope>
    <source>
        <strain evidence="10">JCM 18325</strain>
    </source>
</reference>
<evidence type="ECO:0000313" key="10">
    <source>
        <dbReference type="Proteomes" id="UP001501433"/>
    </source>
</evidence>
<dbReference type="RefSeq" id="WP_345275221.1">
    <property type="nucleotide sequence ID" value="NZ_BAABJW010000001.1"/>
</dbReference>
<feature type="transmembrane region" description="Helical" evidence="8">
    <location>
        <begin position="16"/>
        <end position="35"/>
    </location>
</feature>
<keyword evidence="3" id="KW-0645">Protease</keyword>
<keyword evidence="2" id="KW-1003">Cell membrane</keyword>
<sequence length="195" mass="22491">MNLKSLINDIPKPIRLFLGKALLVFIIWKLVYGLFLSDSRLLDSPLTTHVANASVFVLNGLGDMSGFTSKTELSTYIEGEGLVTQKASKIYHYDKLVLYIADICNGLELMVLYIGFIVCMPSRFWRKVKYVIIGVILIDFINILRCTGLIYLREYYHAYFDFAHHYLFKAAVYTATFLMWMVYARKISLKKDEVV</sequence>
<evidence type="ECO:0000256" key="7">
    <source>
        <dbReference type="ARBA" id="ARBA00023136"/>
    </source>
</evidence>
<feature type="transmembrane region" description="Helical" evidence="8">
    <location>
        <begin position="96"/>
        <end position="118"/>
    </location>
</feature>
<feature type="transmembrane region" description="Helical" evidence="8">
    <location>
        <begin position="130"/>
        <end position="152"/>
    </location>
</feature>
<keyword evidence="4 8" id="KW-0812">Transmembrane</keyword>
<name>A0ABP9BVE8_9FLAO</name>
<evidence type="ECO:0000256" key="1">
    <source>
        <dbReference type="ARBA" id="ARBA00004651"/>
    </source>
</evidence>
<dbReference type="EMBL" id="BAABJW010000001">
    <property type="protein sequence ID" value="GAA4801082.1"/>
    <property type="molecule type" value="Genomic_DNA"/>
</dbReference>
<dbReference type="InterPro" id="IPR019127">
    <property type="entry name" value="Exosortase"/>
</dbReference>
<feature type="transmembrane region" description="Helical" evidence="8">
    <location>
        <begin position="164"/>
        <end position="183"/>
    </location>
</feature>
<evidence type="ECO:0000256" key="2">
    <source>
        <dbReference type="ARBA" id="ARBA00022475"/>
    </source>
</evidence>
<gene>
    <name evidence="9" type="ORF">GCM10023330_03560</name>
</gene>
<dbReference type="Proteomes" id="UP001501433">
    <property type="component" value="Unassembled WGS sequence"/>
</dbReference>
<proteinExistence type="predicted"/>
<keyword evidence="6 8" id="KW-1133">Transmembrane helix</keyword>
<evidence type="ECO:0000256" key="6">
    <source>
        <dbReference type="ARBA" id="ARBA00022989"/>
    </source>
</evidence>
<evidence type="ECO:0000256" key="8">
    <source>
        <dbReference type="SAM" id="Phobius"/>
    </source>
</evidence>
<evidence type="ECO:0000256" key="4">
    <source>
        <dbReference type="ARBA" id="ARBA00022692"/>
    </source>
</evidence>
<organism evidence="9 10">
    <name type="scientific">Litoribaculum gwangyangense</name>
    <dbReference type="NCBI Taxonomy" id="1130722"/>
    <lineage>
        <taxon>Bacteria</taxon>
        <taxon>Pseudomonadati</taxon>
        <taxon>Bacteroidota</taxon>
        <taxon>Flavobacteriia</taxon>
        <taxon>Flavobacteriales</taxon>
        <taxon>Flavobacteriaceae</taxon>
        <taxon>Litoribaculum</taxon>
    </lineage>
</organism>
<keyword evidence="10" id="KW-1185">Reference proteome</keyword>
<keyword evidence="5" id="KW-0378">Hydrolase</keyword>
<evidence type="ECO:0000256" key="5">
    <source>
        <dbReference type="ARBA" id="ARBA00022801"/>
    </source>
</evidence>
<evidence type="ECO:0000256" key="3">
    <source>
        <dbReference type="ARBA" id="ARBA00022670"/>
    </source>
</evidence>